<dbReference type="Proteomes" id="UP000694915">
    <property type="component" value="Chromosome 8"/>
</dbReference>
<evidence type="ECO:0000256" key="1">
    <source>
        <dbReference type="ARBA" id="ARBA00009947"/>
    </source>
</evidence>
<dbReference type="Gene3D" id="1.20.5.1500">
    <property type="match status" value="1"/>
</dbReference>
<feature type="region of interest" description="Disordered" evidence="3">
    <location>
        <begin position="303"/>
        <end position="350"/>
    </location>
</feature>
<protein>
    <submittedName>
        <fullName evidence="5">Nucleosome assembly protein 1-like 4</fullName>
    </submittedName>
</protein>
<organism evidence="4 5">
    <name type="scientific">Microtus ochrogaster</name>
    <name type="common">Prairie vole</name>
    <dbReference type="NCBI Taxonomy" id="79684"/>
    <lineage>
        <taxon>Eukaryota</taxon>
        <taxon>Metazoa</taxon>
        <taxon>Chordata</taxon>
        <taxon>Craniata</taxon>
        <taxon>Vertebrata</taxon>
        <taxon>Euteleostomi</taxon>
        <taxon>Mammalia</taxon>
        <taxon>Eutheria</taxon>
        <taxon>Euarchontoglires</taxon>
        <taxon>Glires</taxon>
        <taxon>Rodentia</taxon>
        <taxon>Myomorpha</taxon>
        <taxon>Muroidea</taxon>
        <taxon>Cricetidae</taxon>
        <taxon>Arvicolinae</taxon>
        <taxon>Microtus</taxon>
    </lineage>
</organism>
<sequence length="350" mass="39728">MAENSLSDGSPADSVEAAKNASSTEKLTDQVMQNPQVLAALQERLDNVSHTPSSYIETLPKAVKRRINALKQLQVRCAHIEAKFYEEVHDLERKYAALYQPLFDKRREFITGDVEPTDAESAWHSENEEEDKLAGDMKNKVVIAEKEAATAEELTPKGIPEFWFTIFRNVDMLSELVQEYDEPILKHLQDIKVKFSDPGQPMVSTDQMPCPCRCTIDWKKGKNVTVKTIKKKQKHKGRGTVRTITKQVPNESFFNFFSPLKASGDGESLDEDSEFTLASDFEIGHFFRERIVPRAVLYFTGEAIEDDDNFEEGEEGEEEELEGDEEGEEEDDAEVNPKKEPSQPAECKQQ</sequence>
<feature type="compositionally biased region" description="Polar residues" evidence="3">
    <location>
        <begin position="20"/>
        <end position="30"/>
    </location>
</feature>
<name>A0ABM1U560_MICOH</name>
<accession>A0ABM1U560</accession>
<keyword evidence="4" id="KW-1185">Reference proteome</keyword>
<dbReference type="Pfam" id="PF00956">
    <property type="entry name" value="NAP"/>
    <property type="match status" value="2"/>
</dbReference>
<feature type="compositionally biased region" description="Acidic residues" evidence="3">
    <location>
        <begin position="303"/>
        <end position="334"/>
    </location>
</feature>
<dbReference type="PANTHER" id="PTHR11875">
    <property type="entry name" value="TESTIS-SPECIFIC Y-ENCODED PROTEIN"/>
    <property type="match status" value="1"/>
</dbReference>
<evidence type="ECO:0000313" key="4">
    <source>
        <dbReference type="Proteomes" id="UP000694915"/>
    </source>
</evidence>
<proteinExistence type="inferred from homology"/>
<dbReference type="InterPro" id="IPR002164">
    <property type="entry name" value="NAP_family"/>
</dbReference>
<comment type="similarity">
    <text evidence="1 2">Belongs to the nucleosome assembly protein (NAP) family.</text>
</comment>
<dbReference type="RefSeq" id="XP_026637122.1">
    <property type="nucleotide sequence ID" value="XM_026781321.1"/>
</dbReference>
<dbReference type="GeneID" id="101999151"/>
<reference evidence="5" key="1">
    <citation type="submission" date="2025-08" db="UniProtKB">
        <authorList>
            <consortium name="RefSeq"/>
        </authorList>
    </citation>
    <scope>IDENTIFICATION</scope>
</reference>
<evidence type="ECO:0000313" key="5">
    <source>
        <dbReference type="RefSeq" id="XP_026637122.1"/>
    </source>
</evidence>
<evidence type="ECO:0000256" key="2">
    <source>
        <dbReference type="RuleBase" id="RU003876"/>
    </source>
</evidence>
<feature type="region of interest" description="Disordered" evidence="3">
    <location>
        <begin position="1"/>
        <end position="30"/>
    </location>
</feature>
<dbReference type="Gene3D" id="3.30.1120.90">
    <property type="entry name" value="Nucleosome assembly protein"/>
    <property type="match status" value="2"/>
</dbReference>
<dbReference type="SUPFAM" id="SSF143113">
    <property type="entry name" value="NAP-like"/>
    <property type="match status" value="1"/>
</dbReference>
<evidence type="ECO:0000256" key="3">
    <source>
        <dbReference type="SAM" id="MobiDB-lite"/>
    </source>
</evidence>
<dbReference type="InterPro" id="IPR037231">
    <property type="entry name" value="NAP-like_sf"/>
</dbReference>
<gene>
    <name evidence="5" type="primary">Nap1l4</name>
</gene>